<evidence type="ECO:0000256" key="2">
    <source>
        <dbReference type="ARBA" id="ARBA00023277"/>
    </source>
</evidence>
<evidence type="ECO:0000259" key="3">
    <source>
        <dbReference type="Pfam" id="PF01370"/>
    </source>
</evidence>
<proteinExistence type="predicted"/>
<dbReference type="PANTHER" id="PTHR43103:SF3">
    <property type="entry name" value="ADP-L-GLYCERO-D-MANNO-HEPTOSE-6-EPIMERASE"/>
    <property type="match status" value="1"/>
</dbReference>
<dbReference type="EMBL" id="FNQM01000004">
    <property type="protein sequence ID" value="SEA38350.1"/>
    <property type="molecule type" value="Genomic_DNA"/>
</dbReference>
<dbReference type="RefSeq" id="WP_093252472.1">
    <property type="nucleotide sequence ID" value="NZ_FNQM01000004.1"/>
</dbReference>
<evidence type="ECO:0000256" key="1">
    <source>
        <dbReference type="ARBA" id="ARBA00022857"/>
    </source>
</evidence>
<protein>
    <submittedName>
        <fullName evidence="4">Nucleoside-diphosphate-sugar epimerase</fullName>
    </submittedName>
</protein>
<keyword evidence="5" id="KW-1185">Reference proteome</keyword>
<dbReference type="GO" id="GO:0016491">
    <property type="term" value="F:oxidoreductase activity"/>
    <property type="evidence" value="ECO:0007669"/>
    <property type="project" value="InterPro"/>
</dbReference>
<dbReference type="STRING" id="89524.SAMN05444370_104335"/>
<dbReference type="OrthoDB" id="9801056at2"/>
<keyword evidence="1" id="KW-0521">NADP</keyword>
<accession>A0A1H4AQZ8</accession>
<sequence>MRALILGGGGFLGRKLAGALAARGSLRGAAISRLAQVDLAAPEPVSGAEGLALDITDRAATAALLGQGWDAIFHLAAVVSGQAEAELETGLAVNLQGSLNVLEGARAAGGAPVLVFASSVAVYGGDVPDPLHDFVALQPQTSYGAQKAAVELLVSDHARRGLIDGRSVRLPTVTVRPGKPNAAASSFMSSIFREPLQGQTANCPVGEDYPIWHCSPRVVIRNLIHAAEVDGAALGATRAFALPGRRDTVGEMIAAMTRVAGPEAATRITWERDPVIERIVMGWRAGLRPDHALRLGFVADASFEDNIRGFLEDDVAA</sequence>
<keyword evidence="2" id="KW-0119">Carbohydrate metabolism</keyword>
<dbReference type="NCBIfam" id="NF043036">
    <property type="entry name" value="ErythonDh"/>
    <property type="match status" value="1"/>
</dbReference>
<dbReference type="Pfam" id="PF01370">
    <property type="entry name" value="Epimerase"/>
    <property type="match status" value="1"/>
</dbReference>
<dbReference type="Proteomes" id="UP000198703">
    <property type="component" value="Unassembled WGS sequence"/>
</dbReference>
<reference evidence="4 5" key="1">
    <citation type="submission" date="2016-10" db="EMBL/GenBank/DDBJ databases">
        <authorList>
            <person name="de Groot N.N."/>
        </authorList>
    </citation>
    <scope>NUCLEOTIDE SEQUENCE [LARGE SCALE GENOMIC DNA]</scope>
    <source>
        <strain evidence="4 5">DSM 15345</strain>
    </source>
</reference>
<dbReference type="InterPro" id="IPR036291">
    <property type="entry name" value="NAD(P)-bd_dom_sf"/>
</dbReference>
<feature type="domain" description="NAD-dependent epimerase/dehydratase" evidence="3">
    <location>
        <begin position="3"/>
        <end position="208"/>
    </location>
</feature>
<organism evidence="4 5">
    <name type="scientific">Rubrimonas cliftonensis</name>
    <dbReference type="NCBI Taxonomy" id="89524"/>
    <lineage>
        <taxon>Bacteria</taxon>
        <taxon>Pseudomonadati</taxon>
        <taxon>Pseudomonadota</taxon>
        <taxon>Alphaproteobacteria</taxon>
        <taxon>Rhodobacterales</taxon>
        <taxon>Paracoccaceae</taxon>
        <taxon>Rubrimonas</taxon>
    </lineage>
</organism>
<dbReference type="Gene3D" id="3.40.50.720">
    <property type="entry name" value="NAD(P)-binding Rossmann-like Domain"/>
    <property type="match status" value="1"/>
</dbReference>
<evidence type="ECO:0000313" key="4">
    <source>
        <dbReference type="EMBL" id="SEA38350.1"/>
    </source>
</evidence>
<evidence type="ECO:0000313" key="5">
    <source>
        <dbReference type="Proteomes" id="UP000198703"/>
    </source>
</evidence>
<dbReference type="PANTHER" id="PTHR43103">
    <property type="entry name" value="NUCLEOSIDE-DIPHOSPHATE-SUGAR EPIMERASE"/>
    <property type="match status" value="1"/>
</dbReference>
<dbReference type="SUPFAM" id="SSF51735">
    <property type="entry name" value="NAD(P)-binding Rossmann-fold domains"/>
    <property type="match status" value="1"/>
</dbReference>
<dbReference type="AlphaFoldDB" id="A0A1H4AQZ8"/>
<dbReference type="Gene3D" id="3.90.25.10">
    <property type="entry name" value="UDP-galactose 4-epimerase, domain 1"/>
    <property type="match status" value="1"/>
</dbReference>
<dbReference type="InterPro" id="IPR050005">
    <property type="entry name" value="DenD"/>
</dbReference>
<name>A0A1H4AQZ8_9RHOB</name>
<dbReference type="InterPro" id="IPR001509">
    <property type="entry name" value="Epimerase_deHydtase"/>
</dbReference>
<gene>
    <name evidence="4" type="ORF">SAMN05444370_104335</name>
</gene>